<evidence type="ECO:0000259" key="2">
    <source>
        <dbReference type="Pfam" id="PF00156"/>
    </source>
</evidence>
<name>A0ABR4XNU8_9LACO</name>
<organism evidence="3 4">
    <name type="scientific">Oenococcus alcoholitolerans</name>
    <dbReference type="NCBI Taxonomy" id="931074"/>
    <lineage>
        <taxon>Bacteria</taxon>
        <taxon>Bacillati</taxon>
        <taxon>Bacillota</taxon>
        <taxon>Bacilli</taxon>
        <taxon>Lactobacillales</taxon>
        <taxon>Lactobacillaceae</taxon>
        <taxon>Oenococcus</taxon>
    </lineage>
</organism>
<dbReference type="PANTHER" id="PTHR47505:SF1">
    <property type="entry name" value="DNA UTILIZATION PROTEIN YHGH"/>
    <property type="match status" value="1"/>
</dbReference>
<reference evidence="3 4" key="1">
    <citation type="journal article" date="2014" name="Antonie Van Leeuwenhoek">
        <title>Oenococcus alcoholitolerans sp. nov., a lactic acid bacteria isolated from cachaca and ethanol fermentation processes.</title>
        <authorList>
            <person name="Badotti F."/>
            <person name="Moreira A.P."/>
            <person name="Tonon L.A."/>
            <person name="de Lucena B.T."/>
            <person name="Gomes Fde C."/>
            <person name="Kruger R."/>
            <person name="Thompson C.C."/>
            <person name="de Morais M.A.Jr."/>
            <person name="Rosa C.A."/>
            <person name="Thompson F.L."/>
        </authorList>
    </citation>
    <scope>NUCLEOTIDE SEQUENCE [LARGE SCALE GENOMIC DNA]</scope>
    <source>
        <strain evidence="3 4">UFRJ-M7.2.18</strain>
    </source>
</reference>
<comment type="similarity">
    <text evidence="1">Belongs to the ComF/GntX family.</text>
</comment>
<dbReference type="InterPro" id="IPR000836">
    <property type="entry name" value="PRTase_dom"/>
</dbReference>
<gene>
    <name evidence="3" type="ORF">Q757_10105</name>
</gene>
<dbReference type="SUPFAM" id="SSF53271">
    <property type="entry name" value="PRTase-like"/>
    <property type="match status" value="1"/>
</dbReference>
<keyword evidence="4" id="KW-1185">Reference proteome</keyword>
<evidence type="ECO:0000313" key="3">
    <source>
        <dbReference type="EMBL" id="KGO19924.1"/>
    </source>
</evidence>
<sequence>MNRGFNQVTGLFSFAEKYIRNDFLILKGEKTQSSKLGRRQRMAKNNPFVCLKSLPENPHIILADDVYTTGATLHHAADTLKKAGAGIIESITLAR</sequence>
<dbReference type="PANTHER" id="PTHR47505">
    <property type="entry name" value="DNA UTILIZATION PROTEIN YHGH"/>
    <property type="match status" value="1"/>
</dbReference>
<evidence type="ECO:0000313" key="4">
    <source>
        <dbReference type="Proteomes" id="UP000030023"/>
    </source>
</evidence>
<dbReference type="InterPro" id="IPR029057">
    <property type="entry name" value="PRTase-like"/>
</dbReference>
<dbReference type="CDD" id="cd06223">
    <property type="entry name" value="PRTases_typeI"/>
    <property type="match status" value="1"/>
</dbReference>
<dbReference type="Proteomes" id="UP000030023">
    <property type="component" value="Unassembled WGS sequence"/>
</dbReference>
<dbReference type="Pfam" id="PF00156">
    <property type="entry name" value="Pribosyltran"/>
    <property type="match status" value="1"/>
</dbReference>
<proteinExistence type="inferred from homology"/>
<feature type="domain" description="Phosphoribosyltransferase" evidence="2">
    <location>
        <begin position="45"/>
        <end position="94"/>
    </location>
</feature>
<dbReference type="Gene3D" id="3.40.50.2020">
    <property type="match status" value="1"/>
</dbReference>
<accession>A0ABR4XNU8</accession>
<dbReference type="InterPro" id="IPR051910">
    <property type="entry name" value="ComF/GntX_DNA_util-trans"/>
</dbReference>
<dbReference type="EMBL" id="AXCV01000649">
    <property type="protein sequence ID" value="KGO19924.1"/>
    <property type="molecule type" value="Genomic_DNA"/>
</dbReference>
<protein>
    <recommendedName>
        <fullName evidence="2">Phosphoribosyltransferase domain-containing protein</fullName>
    </recommendedName>
</protein>
<comment type="caution">
    <text evidence="3">The sequence shown here is derived from an EMBL/GenBank/DDBJ whole genome shotgun (WGS) entry which is preliminary data.</text>
</comment>
<evidence type="ECO:0000256" key="1">
    <source>
        <dbReference type="ARBA" id="ARBA00008007"/>
    </source>
</evidence>